<dbReference type="AlphaFoldDB" id="A0AAV4PGZ7"/>
<reference evidence="2 3" key="1">
    <citation type="submission" date="2021-06" db="EMBL/GenBank/DDBJ databases">
        <title>Caerostris darwini draft genome.</title>
        <authorList>
            <person name="Kono N."/>
            <person name="Arakawa K."/>
        </authorList>
    </citation>
    <scope>NUCLEOTIDE SEQUENCE [LARGE SCALE GENOMIC DNA]</scope>
</reference>
<accession>A0AAV4PGZ7</accession>
<dbReference type="Proteomes" id="UP001054837">
    <property type="component" value="Unassembled WGS sequence"/>
</dbReference>
<dbReference type="EMBL" id="BPLQ01002959">
    <property type="protein sequence ID" value="GIX96677.1"/>
    <property type="molecule type" value="Genomic_DNA"/>
</dbReference>
<protein>
    <submittedName>
        <fullName evidence="2">Uncharacterized protein</fullName>
    </submittedName>
</protein>
<organism evidence="2 3">
    <name type="scientific">Caerostris darwini</name>
    <dbReference type="NCBI Taxonomy" id="1538125"/>
    <lineage>
        <taxon>Eukaryota</taxon>
        <taxon>Metazoa</taxon>
        <taxon>Ecdysozoa</taxon>
        <taxon>Arthropoda</taxon>
        <taxon>Chelicerata</taxon>
        <taxon>Arachnida</taxon>
        <taxon>Araneae</taxon>
        <taxon>Araneomorphae</taxon>
        <taxon>Entelegynae</taxon>
        <taxon>Araneoidea</taxon>
        <taxon>Araneidae</taxon>
        <taxon>Caerostris</taxon>
    </lineage>
</organism>
<evidence type="ECO:0000256" key="1">
    <source>
        <dbReference type="SAM" id="MobiDB-lite"/>
    </source>
</evidence>
<evidence type="ECO:0000313" key="3">
    <source>
        <dbReference type="Proteomes" id="UP001054837"/>
    </source>
</evidence>
<proteinExistence type="predicted"/>
<sequence>MFQIQTFPNFISNGNLLKNSTLMRSVHFPSQIIHPGLSLTTKRNTPTNPMNLSSTPLRTEEQKGENLLLKRERTIRSPKEQGKGRKV</sequence>
<keyword evidence="3" id="KW-1185">Reference proteome</keyword>
<evidence type="ECO:0000313" key="2">
    <source>
        <dbReference type="EMBL" id="GIX96677.1"/>
    </source>
</evidence>
<gene>
    <name evidence="2" type="ORF">CDAR_550741</name>
</gene>
<comment type="caution">
    <text evidence="2">The sequence shown here is derived from an EMBL/GenBank/DDBJ whole genome shotgun (WGS) entry which is preliminary data.</text>
</comment>
<name>A0AAV4PGZ7_9ARAC</name>
<feature type="region of interest" description="Disordered" evidence="1">
    <location>
        <begin position="37"/>
        <end position="65"/>
    </location>
</feature>
<feature type="compositionally biased region" description="Polar residues" evidence="1">
    <location>
        <begin position="38"/>
        <end position="57"/>
    </location>
</feature>